<keyword evidence="1" id="KW-1133">Transmembrane helix</keyword>
<feature type="transmembrane region" description="Helical" evidence="1">
    <location>
        <begin position="77"/>
        <end position="97"/>
    </location>
</feature>
<name>A0ABY1PVQ4_9BACT</name>
<sequence>MRPSISKSLNRFALVWTGLLLMCAATGKIHPHLVSDTTSYLEYSFASAEDLCTQIRTPGYPAMLRVGSSLFGDNERGLQAIVILQIGLHAIAVCLWYPELIQWGMTKRTAAIACIAFAVTNTFWDHVNTIATDAPAMSLSVIMVALVAKTWRVGNRGNSRGRTCLIGGLAACVIAIRPAYLFLIPWLFLAMLVRPAESALVPQKKRFRDAIRIALIPVCVVLGWCAFRGSVVGEFGPLPFGHQNMAAVTTQLLDADELAALPGSSGELGYAIAQSRRDLYGIENRADATMTIDSRWDDMTYRVVIPAAEKTIPSGIVDQHQALTKLDRDIVLTYPLRYIKWCVLGFRRGVWGSFANIAMHSIYFPCLIGFAAWVMYRATQHSGPQTMDWSPLKPIVLIMISYAVMKIGFVTLTSPPVGRFSDAGMVFVPMGIAAFVMTLAGTQTAET</sequence>
<feature type="transmembrane region" description="Helical" evidence="1">
    <location>
        <begin position="395"/>
        <end position="412"/>
    </location>
</feature>
<keyword evidence="2" id="KW-0328">Glycosyltransferase</keyword>
<dbReference type="GO" id="GO:0016757">
    <property type="term" value="F:glycosyltransferase activity"/>
    <property type="evidence" value="ECO:0007669"/>
    <property type="project" value="UniProtKB-KW"/>
</dbReference>
<proteinExistence type="predicted"/>
<keyword evidence="1" id="KW-0812">Transmembrane</keyword>
<gene>
    <name evidence="2" type="ORF">SAMN06265222_102479</name>
</gene>
<dbReference type="RefSeq" id="WP_283431786.1">
    <property type="nucleotide sequence ID" value="NZ_FXUG01000002.1"/>
</dbReference>
<accession>A0ABY1PVQ4</accession>
<evidence type="ECO:0000313" key="2">
    <source>
        <dbReference type="EMBL" id="SMP48896.1"/>
    </source>
</evidence>
<organism evidence="2 3">
    <name type="scientific">Neorhodopirellula lusitana</name>
    <dbReference type="NCBI Taxonomy" id="445327"/>
    <lineage>
        <taxon>Bacteria</taxon>
        <taxon>Pseudomonadati</taxon>
        <taxon>Planctomycetota</taxon>
        <taxon>Planctomycetia</taxon>
        <taxon>Pirellulales</taxon>
        <taxon>Pirellulaceae</taxon>
        <taxon>Neorhodopirellula</taxon>
    </lineage>
</organism>
<evidence type="ECO:0000313" key="3">
    <source>
        <dbReference type="Proteomes" id="UP001158067"/>
    </source>
</evidence>
<dbReference type="Proteomes" id="UP001158067">
    <property type="component" value="Unassembled WGS sequence"/>
</dbReference>
<dbReference type="EMBL" id="FXUG01000002">
    <property type="protein sequence ID" value="SMP48896.1"/>
    <property type="molecule type" value="Genomic_DNA"/>
</dbReference>
<reference evidence="2 3" key="1">
    <citation type="submission" date="2017-05" db="EMBL/GenBank/DDBJ databases">
        <authorList>
            <person name="Varghese N."/>
            <person name="Submissions S."/>
        </authorList>
    </citation>
    <scope>NUCLEOTIDE SEQUENCE [LARGE SCALE GENOMIC DNA]</scope>
    <source>
        <strain evidence="2 3">DSM 25457</strain>
    </source>
</reference>
<comment type="caution">
    <text evidence="2">The sequence shown here is derived from an EMBL/GenBank/DDBJ whole genome shotgun (WGS) entry which is preliminary data.</text>
</comment>
<keyword evidence="2" id="KW-0808">Transferase</keyword>
<keyword evidence="1" id="KW-0472">Membrane</keyword>
<protein>
    <submittedName>
        <fullName evidence="2">Dolichyl-phosphate-mannose-protein mannosyltransferase</fullName>
    </submittedName>
</protein>
<evidence type="ECO:0000256" key="1">
    <source>
        <dbReference type="SAM" id="Phobius"/>
    </source>
</evidence>
<feature type="transmembrane region" description="Helical" evidence="1">
    <location>
        <begin position="354"/>
        <end position="375"/>
    </location>
</feature>
<feature type="transmembrane region" description="Helical" evidence="1">
    <location>
        <begin position="210"/>
        <end position="227"/>
    </location>
</feature>
<keyword evidence="3" id="KW-1185">Reference proteome</keyword>
<feature type="transmembrane region" description="Helical" evidence="1">
    <location>
        <begin position="163"/>
        <end position="190"/>
    </location>
</feature>
<feature type="transmembrane region" description="Helical" evidence="1">
    <location>
        <begin position="424"/>
        <end position="442"/>
    </location>
</feature>